<evidence type="ECO:0000256" key="1">
    <source>
        <dbReference type="SAM" id="MobiDB-lite"/>
    </source>
</evidence>
<evidence type="ECO:0000256" key="2">
    <source>
        <dbReference type="SAM" id="Phobius"/>
    </source>
</evidence>
<proteinExistence type="predicted"/>
<keyword evidence="2" id="KW-0812">Transmembrane</keyword>
<keyword evidence="2" id="KW-0472">Membrane</keyword>
<keyword evidence="2" id="KW-1133">Transmembrane helix</keyword>
<gene>
    <name evidence="4" type="ORF">LTRI10_LOCUS48740</name>
</gene>
<keyword evidence="3" id="KW-0732">Signal</keyword>
<evidence type="ECO:0000313" key="4">
    <source>
        <dbReference type="EMBL" id="CAL1409224.1"/>
    </source>
</evidence>
<protein>
    <recommendedName>
        <fullName evidence="6">Transmembrane protein</fullName>
    </recommendedName>
</protein>
<dbReference type="AlphaFoldDB" id="A0AAV2GGB3"/>
<feature type="transmembrane region" description="Helical" evidence="2">
    <location>
        <begin position="105"/>
        <end position="123"/>
    </location>
</feature>
<feature type="region of interest" description="Disordered" evidence="1">
    <location>
        <begin position="50"/>
        <end position="87"/>
    </location>
</feature>
<keyword evidence="5" id="KW-1185">Reference proteome</keyword>
<sequence length="152" mass="16334">MAAAVGSKKVTYALIWASIWILCSSSSSSSSSSQAAAAAVVTHDDDNPYATLTSINDTSSIEAVERPLPPPMNGSETPVPLDEDEDDVDDENHWWVDLFFSAGEVFFFVALGSVVVCTIVWILKIAHKECGKGVPVTDTVTRPQGPDPENHR</sequence>
<evidence type="ECO:0000313" key="5">
    <source>
        <dbReference type="Proteomes" id="UP001497516"/>
    </source>
</evidence>
<accession>A0AAV2GGB3</accession>
<evidence type="ECO:0000256" key="3">
    <source>
        <dbReference type="SAM" id="SignalP"/>
    </source>
</evidence>
<dbReference type="EMBL" id="OZ034821">
    <property type="protein sequence ID" value="CAL1409224.1"/>
    <property type="molecule type" value="Genomic_DNA"/>
</dbReference>
<organism evidence="4 5">
    <name type="scientific">Linum trigynum</name>
    <dbReference type="NCBI Taxonomy" id="586398"/>
    <lineage>
        <taxon>Eukaryota</taxon>
        <taxon>Viridiplantae</taxon>
        <taxon>Streptophyta</taxon>
        <taxon>Embryophyta</taxon>
        <taxon>Tracheophyta</taxon>
        <taxon>Spermatophyta</taxon>
        <taxon>Magnoliopsida</taxon>
        <taxon>eudicotyledons</taxon>
        <taxon>Gunneridae</taxon>
        <taxon>Pentapetalae</taxon>
        <taxon>rosids</taxon>
        <taxon>fabids</taxon>
        <taxon>Malpighiales</taxon>
        <taxon>Linaceae</taxon>
        <taxon>Linum</taxon>
    </lineage>
</organism>
<feature type="signal peptide" evidence="3">
    <location>
        <begin position="1"/>
        <end position="25"/>
    </location>
</feature>
<feature type="chain" id="PRO_5043864310" description="Transmembrane protein" evidence="3">
    <location>
        <begin position="26"/>
        <end position="152"/>
    </location>
</feature>
<name>A0AAV2GGB3_9ROSI</name>
<dbReference type="Proteomes" id="UP001497516">
    <property type="component" value="Chromosome 8"/>
</dbReference>
<reference evidence="4 5" key="1">
    <citation type="submission" date="2024-04" db="EMBL/GenBank/DDBJ databases">
        <authorList>
            <person name="Fracassetti M."/>
        </authorList>
    </citation>
    <scope>NUCLEOTIDE SEQUENCE [LARGE SCALE GENOMIC DNA]</scope>
</reference>
<evidence type="ECO:0008006" key="6">
    <source>
        <dbReference type="Google" id="ProtNLM"/>
    </source>
</evidence>
<feature type="compositionally biased region" description="Polar residues" evidence="1">
    <location>
        <begin position="50"/>
        <end position="61"/>
    </location>
</feature>